<dbReference type="SMART" id="SM00922">
    <property type="entry name" value="MR_MLE"/>
    <property type="match status" value="1"/>
</dbReference>
<sequence>MVKLTTDDGVVGWGESCVGADAYSIDAAMQSMWPFVKDRSPWDHEDIRADLFKRGLWALRSSTGNYAWAGFDMALWDICGKSVDKPVYELLGGAVREHVNYFYYLTHGDLDDIESQCNEGMSLGYETYYLKTGIDFEFELQMIERVRKVIGSKNRIRIDSNGAWSAQDAPRYLSAFEKFLIDFAEQPVREHPMSLMQDLRNNTSVPLAANEGLWSEEDANRLITNRVADVYTFSPYWVGSLRKFQQVAYVAEMMGSLVCRHTHGELAIAASAFHHVSLTIPNLVVGNQQTAAHMGNDILEKAIPIASGPNWGLPIESGLGVKINQKALDEAVLDFKNNGQFLPYGQI</sequence>
<dbReference type="Gene3D" id="3.30.390.10">
    <property type="entry name" value="Enolase-like, N-terminal domain"/>
    <property type="match status" value="1"/>
</dbReference>
<dbReference type="EMBL" id="CAFBPY010000140">
    <property type="protein sequence ID" value="CAB5039358.1"/>
    <property type="molecule type" value="Genomic_DNA"/>
</dbReference>
<evidence type="ECO:0000313" key="6">
    <source>
        <dbReference type="EMBL" id="CAB4863983.1"/>
    </source>
</evidence>
<dbReference type="InterPro" id="IPR029065">
    <property type="entry name" value="Enolase_C-like"/>
</dbReference>
<dbReference type="Pfam" id="PF13378">
    <property type="entry name" value="MR_MLE_C"/>
    <property type="match status" value="1"/>
</dbReference>
<protein>
    <submittedName>
        <fullName evidence="2">Unannotated protein</fullName>
    </submittedName>
</protein>
<reference evidence="2" key="1">
    <citation type="submission" date="2020-05" db="EMBL/GenBank/DDBJ databases">
        <authorList>
            <person name="Chiriac C."/>
            <person name="Salcher M."/>
            <person name="Ghai R."/>
            <person name="Kavagutti S V."/>
        </authorList>
    </citation>
    <scope>NUCLEOTIDE SEQUENCE</scope>
</reference>
<dbReference type="Gene3D" id="3.20.20.120">
    <property type="entry name" value="Enolase-like C-terminal domain"/>
    <property type="match status" value="1"/>
</dbReference>
<gene>
    <name evidence="2" type="ORF">UFOPK1811_00608</name>
    <name evidence="3" type="ORF">UFOPK2360_00474</name>
    <name evidence="4" type="ORF">UFOPK2659_00361</name>
    <name evidence="5" type="ORF">UFOPK2922_00688</name>
    <name evidence="6" type="ORF">UFOPK3306_00575</name>
    <name evidence="7" type="ORF">UFOPK4209_00860</name>
</gene>
<dbReference type="AlphaFoldDB" id="A0A6J6GGV7"/>
<evidence type="ECO:0000313" key="2">
    <source>
        <dbReference type="EMBL" id="CAB4598165.1"/>
    </source>
</evidence>
<accession>A0A6J6GGV7</accession>
<evidence type="ECO:0000313" key="3">
    <source>
        <dbReference type="EMBL" id="CAB4680049.1"/>
    </source>
</evidence>
<dbReference type="EMBL" id="CAEZUJ010000017">
    <property type="protein sequence ID" value="CAB4598165.1"/>
    <property type="molecule type" value="Genomic_DNA"/>
</dbReference>
<evidence type="ECO:0000313" key="7">
    <source>
        <dbReference type="EMBL" id="CAB5039358.1"/>
    </source>
</evidence>
<evidence type="ECO:0000313" key="5">
    <source>
        <dbReference type="EMBL" id="CAB4776451.1"/>
    </source>
</evidence>
<proteinExistence type="predicted"/>
<dbReference type="SUPFAM" id="SSF51604">
    <property type="entry name" value="Enolase C-terminal domain-like"/>
    <property type="match status" value="1"/>
</dbReference>
<dbReference type="EMBL" id="CAEZZS010000025">
    <property type="protein sequence ID" value="CAB4776451.1"/>
    <property type="molecule type" value="Genomic_DNA"/>
</dbReference>
<dbReference type="EMBL" id="CAFBLI010000031">
    <property type="protein sequence ID" value="CAB4863983.1"/>
    <property type="molecule type" value="Genomic_DNA"/>
</dbReference>
<dbReference type="SFLD" id="SFLDS00001">
    <property type="entry name" value="Enolase"/>
    <property type="match status" value="1"/>
</dbReference>
<dbReference type="EMBL" id="CAEZYJ010000032">
    <property type="protein sequence ID" value="CAB4716107.1"/>
    <property type="molecule type" value="Genomic_DNA"/>
</dbReference>
<dbReference type="Pfam" id="PF02746">
    <property type="entry name" value="MR_MLE_N"/>
    <property type="match status" value="1"/>
</dbReference>
<dbReference type="PANTHER" id="PTHR48080">
    <property type="entry name" value="D-GALACTONATE DEHYDRATASE-RELATED"/>
    <property type="match status" value="1"/>
</dbReference>
<feature type="domain" description="Mandelate racemase/muconate lactonizing enzyme C-terminal" evidence="1">
    <location>
        <begin position="110"/>
        <end position="206"/>
    </location>
</feature>
<dbReference type="InterPro" id="IPR034593">
    <property type="entry name" value="DgoD-like"/>
</dbReference>
<dbReference type="SUPFAM" id="SSF54826">
    <property type="entry name" value="Enolase N-terminal domain-like"/>
    <property type="match status" value="1"/>
</dbReference>
<name>A0A6J6GGV7_9ZZZZ</name>
<dbReference type="InterPro" id="IPR013342">
    <property type="entry name" value="Mandelate_racemase_C"/>
</dbReference>
<dbReference type="EMBL" id="CAEZXH010000019">
    <property type="protein sequence ID" value="CAB4680049.1"/>
    <property type="molecule type" value="Genomic_DNA"/>
</dbReference>
<evidence type="ECO:0000259" key="1">
    <source>
        <dbReference type="SMART" id="SM00922"/>
    </source>
</evidence>
<dbReference type="InterPro" id="IPR029017">
    <property type="entry name" value="Enolase-like_N"/>
</dbReference>
<dbReference type="InterPro" id="IPR036849">
    <property type="entry name" value="Enolase-like_C_sf"/>
</dbReference>
<organism evidence="2">
    <name type="scientific">freshwater metagenome</name>
    <dbReference type="NCBI Taxonomy" id="449393"/>
    <lineage>
        <taxon>unclassified sequences</taxon>
        <taxon>metagenomes</taxon>
        <taxon>ecological metagenomes</taxon>
    </lineage>
</organism>
<evidence type="ECO:0000313" key="4">
    <source>
        <dbReference type="EMBL" id="CAB4716107.1"/>
    </source>
</evidence>
<dbReference type="InterPro" id="IPR013341">
    <property type="entry name" value="Mandelate_racemase_N_dom"/>
</dbReference>